<dbReference type="AlphaFoldDB" id="A0A494Y5H2"/>
<dbReference type="EMBL" id="RBZM01000004">
    <property type="protein sequence ID" value="RKP55566.1"/>
    <property type="molecule type" value="Genomic_DNA"/>
</dbReference>
<dbReference type="RefSeq" id="WP_120976432.1">
    <property type="nucleotide sequence ID" value="NZ_RBZM01000004.1"/>
</dbReference>
<protein>
    <submittedName>
        <fullName evidence="1">Uncharacterized protein</fullName>
    </submittedName>
</protein>
<organism evidence="1 2">
    <name type="scientific">Cohnella endophytica</name>
    <dbReference type="NCBI Taxonomy" id="2419778"/>
    <lineage>
        <taxon>Bacteria</taxon>
        <taxon>Bacillati</taxon>
        <taxon>Bacillota</taxon>
        <taxon>Bacilli</taxon>
        <taxon>Bacillales</taxon>
        <taxon>Paenibacillaceae</taxon>
        <taxon>Cohnella</taxon>
    </lineage>
</organism>
<proteinExistence type="predicted"/>
<comment type="caution">
    <text evidence="1">The sequence shown here is derived from an EMBL/GenBank/DDBJ whole genome shotgun (WGS) entry which is preliminary data.</text>
</comment>
<evidence type="ECO:0000313" key="2">
    <source>
        <dbReference type="Proteomes" id="UP000282076"/>
    </source>
</evidence>
<dbReference type="Proteomes" id="UP000282076">
    <property type="component" value="Unassembled WGS sequence"/>
</dbReference>
<gene>
    <name evidence="1" type="ORF">D7Z26_10310</name>
</gene>
<sequence length="144" mass="16908">MSWDVSFMKFPNAIKELEDLNEDVIESMGNYNEVASILVEIFPDLDFTDPTWGVLERTDYSIEFNMPEEDNVTSFMLHIRGNQGAIEALRSIHKRTGWKAVEGSEGILNLDLNPEKGLIEWQEYRNAMINQIKTKKKKWYQFWK</sequence>
<keyword evidence="2" id="KW-1185">Reference proteome</keyword>
<accession>A0A494Y5H2</accession>
<reference evidence="1 2" key="1">
    <citation type="submission" date="2018-10" db="EMBL/GenBank/DDBJ databases">
        <title>Cohnella sp. M2MS4P-1, whole genome shotgun sequence.</title>
        <authorList>
            <person name="Tuo L."/>
        </authorList>
    </citation>
    <scope>NUCLEOTIDE SEQUENCE [LARGE SCALE GENOMIC DNA]</scope>
    <source>
        <strain evidence="1 2">M2MS4P-1</strain>
    </source>
</reference>
<dbReference type="OrthoDB" id="1467470at2"/>
<name>A0A494Y5H2_9BACL</name>
<evidence type="ECO:0000313" key="1">
    <source>
        <dbReference type="EMBL" id="RKP55566.1"/>
    </source>
</evidence>